<gene>
    <name evidence="2" type="ORF">SE17_36825</name>
</gene>
<dbReference type="Proteomes" id="UP000050509">
    <property type="component" value="Unassembled WGS sequence"/>
</dbReference>
<reference evidence="2 3" key="1">
    <citation type="submission" date="2015-09" db="EMBL/GenBank/DDBJ databases">
        <title>Draft genome sequence of Kouleothrix aurantiaca JCM 19913.</title>
        <authorList>
            <person name="Hemp J."/>
        </authorList>
    </citation>
    <scope>NUCLEOTIDE SEQUENCE [LARGE SCALE GENOMIC DNA]</scope>
    <source>
        <strain evidence="2 3">COM-B</strain>
    </source>
</reference>
<feature type="non-terminal residue" evidence="2">
    <location>
        <position position="190"/>
    </location>
</feature>
<organism evidence="2 3">
    <name type="scientific">Kouleothrix aurantiaca</name>
    <dbReference type="NCBI Taxonomy" id="186479"/>
    <lineage>
        <taxon>Bacteria</taxon>
        <taxon>Bacillati</taxon>
        <taxon>Chloroflexota</taxon>
        <taxon>Chloroflexia</taxon>
        <taxon>Chloroflexales</taxon>
        <taxon>Roseiflexineae</taxon>
        <taxon>Roseiflexaceae</taxon>
        <taxon>Kouleothrix</taxon>
    </lineage>
</organism>
<dbReference type="AlphaFoldDB" id="A0A0P9CZV3"/>
<name>A0A0P9CZV3_9CHLR</name>
<sequence length="190" mass="19777">MYPYDYRPRGSLLRPLLVALVALGVLGFVFFLPQRPVISSWVGAQAAFQVKQVATVISAAAAPVGNAPAAPGIVGEAVPQTIGLERYNAASQQVDVVADGLAGHYRRTLPSGATLVYFVVQLGPRVHIEVLSADGATPGSDPSGDTVWTDGKQHLATVAEMVAAPYALRDGKPPLAAMAFGFHGAARTSD</sequence>
<dbReference type="EMBL" id="LJCR01002479">
    <property type="protein sequence ID" value="KPV48667.1"/>
    <property type="molecule type" value="Genomic_DNA"/>
</dbReference>
<keyword evidence="3" id="KW-1185">Reference proteome</keyword>
<proteinExistence type="predicted"/>
<evidence type="ECO:0000313" key="3">
    <source>
        <dbReference type="Proteomes" id="UP000050509"/>
    </source>
</evidence>
<feature type="transmembrane region" description="Helical" evidence="1">
    <location>
        <begin position="12"/>
        <end position="32"/>
    </location>
</feature>
<keyword evidence="1" id="KW-1133">Transmembrane helix</keyword>
<evidence type="ECO:0000313" key="2">
    <source>
        <dbReference type="EMBL" id="KPV48667.1"/>
    </source>
</evidence>
<comment type="caution">
    <text evidence="2">The sequence shown here is derived from an EMBL/GenBank/DDBJ whole genome shotgun (WGS) entry which is preliminary data.</text>
</comment>
<keyword evidence="1" id="KW-0812">Transmembrane</keyword>
<protein>
    <submittedName>
        <fullName evidence="2">Uncharacterized protein</fullName>
    </submittedName>
</protein>
<accession>A0A0P9CZV3</accession>
<keyword evidence="1" id="KW-0472">Membrane</keyword>
<evidence type="ECO:0000256" key="1">
    <source>
        <dbReference type="SAM" id="Phobius"/>
    </source>
</evidence>